<dbReference type="Gene3D" id="3.40.1090.10">
    <property type="entry name" value="Cytosolic phospholipase A2 catalytic domain"/>
    <property type="match status" value="1"/>
</dbReference>
<dbReference type="GO" id="GO:0004623">
    <property type="term" value="F:phospholipase A2 activity"/>
    <property type="evidence" value="ECO:0007669"/>
    <property type="project" value="TreeGrafter"/>
</dbReference>
<dbReference type="GO" id="GO:0005829">
    <property type="term" value="C:cytosol"/>
    <property type="evidence" value="ECO:0007669"/>
    <property type="project" value="TreeGrafter"/>
</dbReference>
<evidence type="ECO:0000313" key="3">
    <source>
        <dbReference type="EMBL" id="PPI83335.1"/>
    </source>
</evidence>
<keyword evidence="1" id="KW-0443">Lipid metabolism</keyword>
<keyword evidence="4" id="KW-1185">Reference proteome</keyword>
<evidence type="ECO:0000256" key="1">
    <source>
        <dbReference type="ARBA" id="ARBA00023098"/>
    </source>
</evidence>
<dbReference type="InterPro" id="IPR016035">
    <property type="entry name" value="Acyl_Trfase/lysoPLipase"/>
</dbReference>
<proteinExistence type="predicted"/>
<evidence type="ECO:0000259" key="2">
    <source>
        <dbReference type="Pfam" id="PF01734"/>
    </source>
</evidence>
<keyword evidence="3" id="KW-0378">Hydrolase</keyword>
<dbReference type="PANTHER" id="PTHR10728:SF40">
    <property type="entry name" value="PATATIN FAMILY PROTEIN"/>
    <property type="match status" value="1"/>
</dbReference>
<comment type="caution">
    <text evidence="3">The sequence shown here is derived from an EMBL/GenBank/DDBJ whole genome shotgun (WGS) entry which is preliminary data.</text>
</comment>
<evidence type="ECO:0000313" key="4">
    <source>
        <dbReference type="Proteomes" id="UP000239917"/>
    </source>
</evidence>
<gene>
    <name evidence="3" type="ORF">KEHDKFFH_15330</name>
</gene>
<dbReference type="InterPro" id="IPR002641">
    <property type="entry name" value="PNPLA_dom"/>
</dbReference>
<dbReference type="AlphaFoldDB" id="A0A2S5Z7E7"/>
<dbReference type="EMBL" id="PSSX01000015">
    <property type="protein sequence ID" value="PPI83335.1"/>
    <property type="molecule type" value="Genomic_DNA"/>
</dbReference>
<dbReference type="PANTHER" id="PTHR10728">
    <property type="entry name" value="CYTOSOLIC PHOSPHOLIPASE A2"/>
    <property type="match status" value="1"/>
</dbReference>
<feature type="domain" description="PNPLA" evidence="2">
    <location>
        <begin position="8"/>
        <end position="231"/>
    </location>
</feature>
<reference evidence="3 4" key="1">
    <citation type="submission" date="2018-01" db="EMBL/GenBank/DDBJ databases">
        <title>Complete genome sequences of the type strains of Marinobacter flavimaris and Marinobacter maroccanus.</title>
        <authorList>
            <person name="Palau M."/>
            <person name="Boujida N."/>
            <person name="Manresa A."/>
            <person name="Minana-Galbis D."/>
        </authorList>
    </citation>
    <scope>NUCLEOTIDE SEQUENCE [LARGE SCALE GENOMIC DNA]</scope>
    <source>
        <strain evidence="3 4">N4</strain>
    </source>
</reference>
<accession>A0A2S5Z7E7</accession>
<dbReference type="GO" id="GO:0046475">
    <property type="term" value="P:glycerophospholipid catabolic process"/>
    <property type="evidence" value="ECO:0007669"/>
    <property type="project" value="TreeGrafter"/>
</dbReference>
<dbReference type="Pfam" id="PF01734">
    <property type="entry name" value="Patatin"/>
    <property type="match status" value="1"/>
</dbReference>
<dbReference type="SUPFAM" id="SSF52151">
    <property type="entry name" value="FabD/lysophospholipase-like"/>
    <property type="match status" value="1"/>
</dbReference>
<dbReference type="Proteomes" id="UP000239917">
    <property type="component" value="Unassembled WGS sequence"/>
</dbReference>
<organism evidence="3 4">
    <name type="scientific">Marinobacter maroccanus</name>
    <dbReference type="NCBI Taxonomy" id="2055143"/>
    <lineage>
        <taxon>Bacteria</taxon>
        <taxon>Pseudomonadati</taxon>
        <taxon>Pseudomonadota</taxon>
        <taxon>Gammaproteobacteria</taxon>
        <taxon>Pseudomonadales</taxon>
        <taxon>Marinobacteraceae</taxon>
        <taxon>Marinobacter</taxon>
    </lineage>
</organism>
<sequence length="384" mass="43262">MDEPKIGLALSGGGYRATLFCLGSLWRFNDAGLLRQLDTITSVSGGAITAGYLALRWDDLDFEEIGNKSVATNFQAVIAKPLIRFTQNNIDIPSAIKGMILPTSSVGDQLLKQYESLLFGDTRLDSILNERAPQFVFYATNYDTGVSVRISKECLRDWRIGKVVNHGLTVAQAVCISSSFPPFFAPIVVENEDWIWENTKYSDLHDIEQLKRKLYLCDGGLYDNLGLEMLWKTGSDREYDTVFSCDAGAPFAAPVKQSGGLWGKFLKGIGWRKNWGSQFRRMTDIMIYQQRALRKRWLMKNLMSDDSYNGAYWGIDVDIGKYPVDSALVRYTPTFQKLQKLGTQLRPFSETDTENLIHWGYALADAALRGYYDKGLPQGTLPEL</sequence>
<dbReference type="OrthoDB" id="9813090at2"/>
<protein>
    <submittedName>
        <fullName evidence="3">Alpha/beta hydrolase</fullName>
    </submittedName>
</protein>
<name>A0A2S5Z7E7_9GAMM</name>
<dbReference type="RefSeq" id="WP_104322708.1">
    <property type="nucleotide sequence ID" value="NZ_PSSX01000015.1"/>
</dbReference>